<evidence type="ECO:0000256" key="2">
    <source>
        <dbReference type="ARBA" id="ARBA00023125"/>
    </source>
</evidence>
<dbReference type="InterPro" id="IPR036390">
    <property type="entry name" value="WH_DNA-bd_sf"/>
</dbReference>
<dbReference type="Proteomes" id="UP000199120">
    <property type="component" value="Unassembled WGS sequence"/>
</dbReference>
<dbReference type="SUPFAM" id="SSF55781">
    <property type="entry name" value="GAF domain-like"/>
    <property type="match status" value="1"/>
</dbReference>
<keyword evidence="1" id="KW-0805">Transcription regulation</keyword>
<evidence type="ECO:0000256" key="1">
    <source>
        <dbReference type="ARBA" id="ARBA00023015"/>
    </source>
</evidence>
<name>A0A1H7LSP9_9BURK</name>
<dbReference type="STRING" id="416943.SAMN05445871_3696"/>
<dbReference type="GO" id="GO:0003700">
    <property type="term" value="F:DNA-binding transcription factor activity"/>
    <property type="evidence" value="ECO:0007669"/>
    <property type="project" value="TreeGrafter"/>
</dbReference>
<evidence type="ECO:0000256" key="3">
    <source>
        <dbReference type="ARBA" id="ARBA00023163"/>
    </source>
</evidence>
<dbReference type="InterPro" id="IPR005471">
    <property type="entry name" value="Tscrpt_reg_IclR_N"/>
</dbReference>
<dbReference type="GO" id="GO:0003677">
    <property type="term" value="F:DNA binding"/>
    <property type="evidence" value="ECO:0007669"/>
    <property type="project" value="UniProtKB-KW"/>
</dbReference>
<dbReference type="RefSeq" id="WP_090547607.1">
    <property type="nucleotide sequence ID" value="NZ_FNSR01000002.1"/>
</dbReference>
<evidence type="ECO:0000259" key="5">
    <source>
        <dbReference type="PROSITE" id="PS51078"/>
    </source>
</evidence>
<dbReference type="GO" id="GO:0045892">
    <property type="term" value="P:negative regulation of DNA-templated transcription"/>
    <property type="evidence" value="ECO:0007669"/>
    <property type="project" value="TreeGrafter"/>
</dbReference>
<evidence type="ECO:0000313" key="6">
    <source>
        <dbReference type="EMBL" id="SEL01960.1"/>
    </source>
</evidence>
<gene>
    <name evidence="6" type="ORF">SAMN05192542_104481</name>
</gene>
<dbReference type="SUPFAM" id="SSF46785">
    <property type="entry name" value="Winged helix' DNA-binding domain"/>
    <property type="match status" value="1"/>
</dbReference>
<keyword evidence="3" id="KW-0804">Transcription</keyword>
<dbReference type="AlphaFoldDB" id="A0A1H7LSP9"/>
<keyword evidence="7" id="KW-1185">Reference proteome</keyword>
<dbReference type="InterPro" id="IPR029016">
    <property type="entry name" value="GAF-like_dom_sf"/>
</dbReference>
<dbReference type="Gene3D" id="1.10.10.10">
    <property type="entry name" value="Winged helix-like DNA-binding domain superfamily/Winged helix DNA-binding domain"/>
    <property type="match status" value="1"/>
</dbReference>
<sequence>MALDTLTDARPKTADDDVSALSRGLSLLETITASPHPLTVKELAQQTGIPRPTVARIASTLVNAGYVRQLEGKDRFFPTTRSLELANTFLAHFDMCKAVRPFLRELAEECGAAVHLCLRNRLDMVVIESVRPSVGPIIVRLGLGDRLQLAHSAIGRAHLASLPPEERDPLVESLRLSGANEGMDLRAMVKKAARELGDKGFVSAFGDWHSDINAVAVPLQSPAGEHFAINCGGPAFLFSRETVLEHLGPRLVDTAAKIQELIGRVVLGA</sequence>
<protein>
    <submittedName>
        <fullName evidence="6">DNA-binding transcriptional regulator, IclR family</fullName>
    </submittedName>
</protein>
<dbReference type="InterPro" id="IPR011991">
    <property type="entry name" value="ArsR-like_HTH"/>
</dbReference>
<accession>A0A1H7LSP9</accession>
<dbReference type="PROSITE" id="PS51077">
    <property type="entry name" value="HTH_ICLR"/>
    <property type="match status" value="1"/>
</dbReference>
<feature type="domain" description="HTH iclR-type" evidence="4">
    <location>
        <begin position="18"/>
        <end position="80"/>
    </location>
</feature>
<dbReference type="OrthoDB" id="9807558at2"/>
<dbReference type="PANTHER" id="PTHR30136:SF33">
    <property type="entry name" value="TRANSCRIPTIONAL REGULATORY PROTEIN"/>
    <property type="match status" value="1"/>
</dbReference>
<dbReference type="SMART" id="SM00346">
    <property type="entry name" value="HTH_ICLR"/>
    <property type="match status" value="1"/>
</dbReference>
<dbReference type="EMBL" id="FOAJ01000004">
    <property type="protein sequence ID" value="SEL01960.1"/>
    <property type="molecule type" value="Genomic_DNA"/>
</dbReference>
<dbReference type="PANTHER" id="PTHR30136">
    <property type="entry name" value="HELIX-TURN-HELIX TRANSCRIPTIONAL REGULATOR, ICLR FAMILY"/>
    <property type="match status" value="1"/>
</dbReference>
<dbReference type="Pfam" id="PF09339">
    <property type="entry name" value="HTH_IclR"/>
    <property type="match status" value="1"/>
</dbReference>
<dbReference type="CDD" id="cd00090">
    <property type="entry name" value="HTH_ARSR"/>
    <property type="match status" value="1"/>
</dbReference>
<evidence type="ECO:0000259" key="4">
    <source>
        <dbReference type="PROSITE" id="PS51077"/>
    </source>
</evidence>
<keyword evidence="2 6" id="KW-0238">DNA-binding</keyword>
<dbReference type="Gene3D" id="3.30.450.40">
    <property type="match status" value="1"/>
</dbReference>
<evidence type="ECO:0000313" key="7">
    <source>
        <dbReference type="Proteomes" id="UP000199120"/>
    </source>
</evidence>
<feature type="domain" description="IclR-ED" evidence="5">
    <location>
        <begin position="81"/>
        <end position="264"/>
    </location>
</feature>
<organism evidence="6 7">
    <name type="scientific">Paraburkholderia caballeronis</name>
    <dbReference type="NCBI Taxonomy" id="416943"/>
    <lineage>
        <taxon>Bacteria</taxon>
        <taxon>Pseudomonadati</taxon>
        <taxon>Pseudomonadota</taxon>
        <taxon>Betaproteobacteria</taxon>
        <taxon>Burkholderiales</taxon>
        <taxon>Burkholderiaceae</taxon>
        <taxon>Paraburkholderia</taxon>
    </lineage>
</organism>
<reference evidence="7" key="1">
    <citation type="submission" date="2016-10" db="EMBL/GenBank/DDBJ databases">
        <authorList>
            <person name="Varghese N."/>
            <person name="Submissions S."/>
        </authorList>
    </citation>
    <scope>NUCLEOTIDE SEQUENCE [LARGE SCALE GENOMIC DNA]</scope>
    <source>
        <strain evidence="7">LMG 26416</strain>
    </source>
</reference>
<dbReference type="InterPro" id="IPR050707">
    <property type="entry name" value="HTH_MetabolicPath_Reg"/>
</dbReference>
<dbReference type="InterPro" id="IPR014757">
    <property type="entry name" value="Tscrpt_reg_IclR_C"/>
</dbReference>
<dbReference type="Pfam" id="PF01614">
    <property type="entry name" value="IclR_C"/>
    <property type="match status" value="1"/>
</dbReference>
<dbReference type="InterPro" id="IPR036388">
    <property type="entry name" value="WH-like_DNA-bd_sf"/>
</dbReference>
<dbReference type="PROSITE" id="PS51078">
    <property type="entry name" value="ICLR_ED"/>
    <property type="match status" value="1"/>
</dbReference>
<proteinExistence type="predicted"/>